<dbReference type="Proteomes" id="UP000559626">
    <property type="component" value="Unassembled WGS sequence"/>
</dbReference>
<comment type="caution">
    <text evidence="7">The sequence shown here is derived from an EMBL/GenBank/DDBJ whole genome shotgun (WGS) entry which is preliminary data.</text>
</comment>
<evidence type="ECO:0000259" key="6">
    <source>
        <dbReference type="Pfam" id="PF00892"/>
    </source>
</evidence>
<keyword evidence="4 5" id="KW-0472">Membrane</keyword>
<feature type="transmembrane region" description="Helical" evidence="5">
    <location>
        <begin position="146"/>
        <end position="164"/>
    </location>
</feature>
<dbReference type="RefSeq" id="WP_169533107.1">
    <property type="nucleotide sequence ID" value="NZ_JABBGH010000003.1"/>
</dbReference>
<feature type="transmembrane region" description="Helical" evidence="5">
    <location>
        <begin position="7"/>
        <end position="26"/>
    </location>
</feature>
<feature type="transmembrane region" description="Helical" evidence="5">
    <location>
        <begin position="235"/>
        <end position="254"/>
    </location>
</feature>
<feature type="transmembrane region" description="Helical" evidence="5">
    <location>
        <begin position="260"/>
        <end position="279"/>
    </location>
</feature>
<feature type="transmembrane region" description="Helical" evidence="5">
    <location>
        <begin position="205"/>
        <end position="223"/>
    </location>
</feature>
<dbReference type="GO" id="GO:0016020">
    <property type="term" value="C:membrane"/>
    <property type="evidence" value="ECO:0007669"/>
    <property type="project" value="UniProtKB-SubCell"/>
</dbReference>
<dbReference type="PANTHER" id="PTHR22911">
    <property type="entry name" value="ACYL-MALONYL CONDENSING ENZYME-RELATED"/>
    <property type="match status" value="1"/>
</dbReference>
<dbReference type="EMBL" id="JABBGH010000003">
    <property type="protein sequence ID" value="NML67441.1"/>
    <property type="molecule type" value="Genomic_DNA"/>
</dbReference>
<feature type="transmembrane region" description="Helical" evidence="5">
    <location>
        <begin position="122"/>
        <end position="140"/>
    </location>
</feature>
<feature type="transmembrane region" description="Helical" evidence="5">
    <location>
        <begin position="94"/>
        <end position="115"/>
    </location>
</feature>
<feature type="domain" description="EamA" evidence="6">
    <location>
        <begin position="9"/>
        <end position="136"/>
    </location>
</feature>
<proteinExistence type="predicted"/>
<dbReference type="AlphaFoldDB" id="A0A7Y0FPA7"/>
<protein>
    <submittedName>
        <fullName evidence="7">DMT family transporter</fullName>
    </submittedName>
</protein>
<keyword evidence="8" id="KW-1185">Reference proteome</keyword>
<feature type="transmembrane region" description="Helical" evidence="5">
    <location>
        <begin position="38"/>
        <end position="58"/>
    </location>
</feature>
<evidence type="ECO:0000313" key="8">
    <source>
        <dbReference type="Proteomes" id="UP000559626"/>
    </source>
</evidence>
<keyword evidence="3 5" id="KW-1133">Transmembrane helix</keyword>
<sequence>MKKSPLAPVFYMLAATLLFALVNIGIKKLPDLPAVEIILFRSVISLALTLGQLRWLGVPPWGQRAQLPDLLLRGLAGAAALVLGFLTIKQLPLAPAVTLQYLGPVFTAVAGIWLLGQPVRPWQWVFFGISLGGVAVAQGFSGLGWAGVALGLGAAATSGLSYVFNSRIGTKENSLVVIFYFQAVTLPIAAVWTCFNWHTPQGADWLWLVAVGVFTQAALWCVTKSYQHGKQAAGIAALDYLGLVYAAAFGTWFFGEKIKLSTYIGMAVVLLGVALNAWYSARRTSHKPAQ</sequence>
<dbReference type="InterPro" id="IPR000620">
    <property type="entry name" value="EamA_dom"/>
</dbReference>
<feature type="transmembrane region" description="Helical" evidence="5">
    <location>
        <begin position="70"/>
        <end position="88"/>
    </location>
</feature>
<dbReference type="InterPro" id="IPR037185">
    <property type="entry name" value="EmrE-like"/>
</dbReference>
<feature type="domain" description="EamA" evidence="6">
    <location>
        <begin position="146"/>
        <end position="276"/>
    </location>
</feature>
<name>A0A7Y0FPA7_9BACT</name>
<dbReference type="PANTHER" id="PTHR22911:SF6">
    <property type="entry name" value="SOLUTE CARRIER FAMILY 35 MEMBER G1"/>
    <property type="match status" value="1"/>
</dbReference>
<comment type="subcellular location">
    <subcellularLocation>
        <location evidence="1">Membrane</location>
        <topology evidence="1">Multi-pass membrane protein</topology>
    </subcellularLocation>
</comment>
<feature type="transmembrane region" description="Helical" evidence="5">
    <location>
        <begin position="176"/>
        <end position="199"/>
    </location>
</feature>
<evidence type="ECO:0000256" key="5">
    <source>
        <dbReference type="SAM" id="Phobius"/>
    </source>
</evidence>
<organism evidence="7 8">
    <name type="scientific">Hymenobacter polaris</name>
    <dbReference type="NCBI Taxonomy" id="2682546"/>
    <lineage>
        <taxon>Bacteria</taxon>
        <taxon>Pseudomonadati</taxon>
        <taxon>Bacteroidota</taxon>
        <taxon>Cytophagia</taxon>
        <taxon>Cytophagales</taxon>
        <taxon>Hymenobacteraceae</taxon>
        <taxon>Hymenobacter</taxon>
    </lineage>
</organism>
<evidence type="ECO:0000313" key="7">
    <source>
        <dbReference type="EMBL" id="NML67441.1"/>
    </source>
</evidence>
<dbReference type="SUPFAM" id="SSF103481">
    <property type="entry name" value="Multidrug resistance efflux transporter EmrE"/>
    <property type="match status" value="2"/>
</dbReference>
<dbReference type="Gene3D" id="1.10.3730.20">
    <property type="match status" value="2"/>
</dbReference>
<evidence type="ECO:0000256" key="3">
    <source>
        <dbReference type="ARBA" id="ARBA00022989"/>
    </source>
</evidence>
<evidence type="ECO:0000256" key="4">
    <source>
        <dbReference type="ARBA" id="ARBA00023136"/>
    </source>
</evidence>
<dbReference type="Pfam" id="PF00892">
    <property type="entry name" value="EamA"/>
    <property type="match status" value="2"/>
</dbReference>
<evidence type="ECO:0000256" key="1">
    <source>
        <dbReference type="ARBA" id="ARBA00004141"/>
    </source>
</evidence>
<evidence type="ECO:0000256" key="2">
    <source>
        <dbReference type="ARBA" id="ARBA00022692"/>
    </source>
</evidence>
<accession>A0A7Y0FPA7</accession>
<gene>
    <name evidence="7" type="ORF">HHL22_19740</name>
</gene>
<keyword evidence="2 5" id="KW-0812">Transmembrane</keyword>
<reference evidence="7 8" key="1">
    <citation type="submission" date="2020-04" db="EMBL/GenBank/DDBJ databases">
        <title>Hymenobacter polaris sp. nov., isolated from Arctic soil.</title>
        <authorList>
            <person name="Dahal R.H."/>
        </authorList>
    </citation>
    <scope>NUCLEOTIDE SEQUENCE [LARGE SCALE GENOMIC DNA]</scope>
    <source>
        <strain evidence="7 8">RP-2-7</strain>
    </source>
</reference>